<dbReference type="EMBL" id="LR798287">
    <property type="protein sequence ID" value="CAB5221601.1"/>
    <property type="molecule type" value="Genomic_DNA"/>
</dbReference>
<dbReference type="InterPro" id="IPR014710">
    <property type="entry name" value="RmlC-like_jellyroll"/>
</dbReference>
<accession>A0A6J7WUE4</accession>
<name>A0A6J7WUE4_9CAUD</name>
<dbReference type="SUPFAM" id="SSF51182">
    <property type="entry name" value="RmlC-like cupins"/>
    <property type="match status" value="1"/>
</dbReference>
<protein>
    <submittedName>
        <fullName evidence="1">Uncharacterized protein</fullName>
    </submittedName>
</protein>
<dbReference type="Gene3D" id="2.60.120.10">
    <property type="entry name" value="Jelly Rolls"/>
    <property type="match status" value="1"/>
</dbReference>
<organism evidence="1">
    <name type="scientific">uncultured Caudovirales phage</name>
    <dbReference type="NCBI Taxonomy" id="2100421"/>
    <lineage>
        <taxon>Viruses</taxon>
        <taxon>Duplodnaviria</taxon>
        <taxon>Heunggongvirae</taxon>
        <taxon>Uroviricota</taxon>
        <taxon>Caudoviricetes</taxon>
        <taxon>Peduoviridae</taxon>
        <taxon>Maltschvirus</taxon>
        <taxon>Maltschvirus maltsch</taxon>
    </lineage>
</organism>
<dbReference type="InterPro" id="IPR011051">
    <property type="entry name" value="RmlC_Cupin_sf"/>
</dbReference>
<gene>
    <name evidence="1" type="ORF">UFOVP245_201</name>
</gene>
<reference evidence="1" key="1">
    <citation type="submission" date="2020-05" db="EMBL/GenBank/DDBJ databases">
        <authorList>
            <person name="Chiriac C."/>
            <person name="Salcher M."/>
            <person name="Ghai R."/>
            <person name="Kavagutti S V."/>
        </authorList>
    </citation>
    <scope>NUCLEOTIDE SEQUENCE</scope>
</reference>
<evidence type="ECO:0000313" key="1">
    <source>
        <dbReference type="EMBL" id="CAB5221601.1"/>
    </source>
</evidence>
<sequence length="151" mass="16570">MIRIAFLATMMSFGALAATVEILPPYSDLINGQPIPMKPVLAESIRVMDLVVDGKHHIVNKDIRPAGTRAPVHIHPYGGSTCVMQGEMTLYMDGFEPVTKKAGECYWMPHSHRMSGVNTGKETAIMFDSFIVPIGAPTWQVVEPGMLGHKH</sequence>
<proteinExistence type="predicted"/>